<comment type="pathway">
    <text evidence="8 12">Amino-acid biosynthesis; L-lysine biosynthesis via DAP pathway; (S)-tetrahydrodipicolinate from L-aspartate: step 4/4.</text>
</comment>
<feature type="active site" description="Proton donor" evidence="12">
    <location>
        <position position="138"/>
    </location>
</feature>
<keyword evidence="5 12" id="KW-0560">Oxidoreductase</keyword>
<dbReference type="PANTHER" id="PTHR20836">
    <property type="entry name" value="DIHYDRODIPICOLINATE REDUCTASE"/>
    <property type="match status" value="1"/>
</dbReference>
<organism evidence="15 16">
    <name type="scientific">Chlorobium ferrooxidans DSM 13031</name>
    <dbReference type="NCBI Taxonomy" id="377431"/>
    <lineage>
        <taxon>Bacteria</taxon>
        <taxon>Pseudomonadati</taxon>
        <taxon>Chlorobiota</taxon>
        <taxon>Chlorobiia</taxon>
        <taxon>Chlorobiales</taxon>
        <taxon>Chlorobiaceae</taxon>
        <taxon>Chlorobium/Pelodictyon group</taxon>
        <taxon>Chlorobium</taxon>
    </lineage>
</organism>
<keyword evidence="4 12" id="KW-0220">Diaminopimelate biosynthesis</keyword>
<gene>
    <name evidence="12" type="primary">dapB</name>
    <name evidence="15" type="ORF">CferDRAFT_2110</name>
</gene>
<evidence type="ECO:0000256" key="3">
    <source>
        <dbReference type="ARBA" id="ARBA00022857"/>
    </source>
</evidence>
<dbReference type="EMBL" id="AASE01000001">
    <property type="protein sequence ID" value="EAT60103.1"/>
    <property type="molecule type" value="Genomic_DNA"/>
</dbReference>
<feature type="active site" description="Proton donor/acceptor" evidence="12">
    <location>
        <position position="134"/>
    </location>
</feature>
<evidence type="ECO:0000256" key="7">
    <source>
        <dbReference type="ARBA" id="ARBA00023154"/>
    </source>
</evidence>
<dbReference type="NCBIfam" id="TIGR00036">
    <property type="entry name" value="dapB"/>
    <property type="match status" value="1"/>
</dbReference>
<dbReference type="Pfam" id="PF05173">
    <property type="entry name" value="DapB_C"/>
    <property type="match status" value="1"/>
</dbReference>
<comment type="caution">
    <text evidence="12">Lacks conserved residue(s) required for the propagation of feature annotation.</text>
</comment>
<dbReference type="InterPro" id="IPR036291">
    <property type="entry name" value="NAD(P)-bd_dom_sf"/>
</dbReference>
<keyword evidence="7 12" id="KW-0457">Lysine biosynthesis</keyword>
<evidence type="ECO:0000259" key="14">
    <source>
        <dbReference type="Pfam" id="PF05173"/>
    </source>
</evidence>
<dbReference type="EC" id="1.17.1.8" evidence="9 12"/>
<comment type="subunit">
    <text evidence="12">Homotetramer.</text>
</comment>
<dbReference type="SUPFAM" id="SSF55347">
    <property type="entry name" value="Glyceraldehyde-3-phosphate dehydrogenase-like, C-terminal domain"/>
    <property type="match status" value="1"/>
</dbReference>
<dbReference type="PANTHER" id="PTHR20836:SF0">
    <property type="entry name" value="4-HYDROXY-TETRAHYDRODIPICOLINATE REDUCTASE 1, CHLOROPLASTIC-RELATED"/>
    <property type="match status" value="1"/>
</dbReference>
<evidence type="ECO:0000256" key="9">
    <source>
        <dbReference type="ARBA" id="ARBA00038983"/>
    </source>
</evidence>
<proteinExistence type="inferred from homology"/>
<evidence type="ECO:0000256" key="4">
    <source>
        <dbReference type="ARBA" id="ARBA00022915"/>
    </source>
</evidence>
<comment type="function">
    <text evidence="12">Catalyzes the conversion of 4-hydroxy-tetrahydrodipicolinate (HTPA) to tetrahydrodipicolinate.</text>
</comment>
<dbReference type="InterPro" id="IPR022663">
    <property type="entry name" value="DapB_C"/>
</dbReference>
<reference evidence="15 16" key="2">
    <citation type="submission" date="2006-07" db="EMBL/GenBank/DDBJ databases">
        <title>Sequencing of the draft genome and assembly of Chlorobium ferroxidans DSM 13031.</title>
        <authorList>
            <consortium name="US DOE Joint Genome Institute (JGI-PGF)"/>
            <person name="Copeland A."/>
            <person name="Lucas S."/>
            <person name="Lapidus A."/>
            <person name="Barry K."/>
            <person name="Glavina del Rio T."/>
            <person name="Dalin E."/>
            <person name="Tice H."/>
            <person name="Bruce D."/>
            <person name="Pitluck S."/>
            <person name="Richardson P."/>
        </authorList>
    </citation>
    <scope>NUCLEOTIDE SEQUENCE [LARGE SCALE GENOMIC DNA]</scope>
    <source>
        <strain evidence="15 16">DSM 13031</strain>
    </source>
</reference>
<reference evidence="15 16" key="1">
    <citation type="submission" date="2006-07" db="EMBL/GenBank/DDBJ databases">
        <title>Annotation of the draft genome assembly of Chlorobium ferroxidans DSM 13031.</title>
        <authorList>
            <consortium name="US DOE Joint Genome Institute (JGI-ORNL)"/>
            <person name="Larimer F."/>
            <person name="Land M."/>
            <person name="Hauser L."/>
        </authorList>
    </citation>
    <scope>NUCLEOTIDE SEQUENCE [LARGE SCALE GENOMIC DNA]</scope>
    <source>
        <strain evidence="15 16">DSM 13031</strain>
    </source>
</reference>
<evidence type="ECO:0000313" key="16">
    <source>
        <dbReference type="Proteomes" id="UP000004162"/>
    </source>
</evidence>
<evidence type="ECO:0000259" key="13">
    <source>
        <dbReference type="Pfam" id="PF01113"/>
    </source>
</evidence>
<comment type="caution">
    <text evidence="12">Was originally thought to be a dihydrodipicolinate reductase (DHDPR), catalyzing the conversion of dihydrodipicolinate to tetrahydrodipicolinate. However, it was shown in E.coli that the substrate of the enzymatic reaction is not dihydrodipicolinate (DHDP) but in fact (2S,4S)-4-hydroxy-2,3,4,5-tetrahydrodipicolinic acid (HTPA), the product released by the DapA-catalyzed reaction.</text>
</comment>
<comment type="catalytic activity">
    <reaction evidence="11 12">
        <text>(S)-2,3,4,5-tetrahydrodipicolinate + NAD(+) + H2O = (2S,4S)-4-hydroxy-2,3,4,5-tetrahydrodipicolinate + NADH + H(+)</text>
        <dbReference type="Rhea" id="RHEA:35323"/>
        <dbReference type="ChEBI" id="CHEBI:15377"/>
        <dbReference type="ChEBI" id="CHEBI:15378"/>
        <dbReference type="ChEBI" id="CHEBI:16845"/>
        <dbReference type="ChEBI" id="CHEBI:57540"/>
        <dbReference type="ChEBI" id="CHEBI:57945"/>
        <dbReference type="ChEBI" id="CHEBI:67139"/>
        <dbReference type="EC" id="1.17.1.8"/>
    </reaction>
</comment>
<feature type="binding site" evidence="12">
    <location>
        <position position="32"/>
    </location>
    <ligand>
        <name>NAD(+)</name>
        <dbReference type="ChEBI" id="CHEBI:57540"/>
    </ligand>
</feature>
<dbReference type="GO" id="GO:0050661">
    <property type="term" value="F:NADP binding"/>
    <property type="evidence" value="ECO:0007669"/>
    <property type="project" value="UniProtKB-UniRule"/>
</dbReference>
<dbReference type="GO" id="GO:0009089">
    <property type="term" value="P:lysine biosynthetic process via diaminopimelate"/>
    <property type="evidence" value="ECO:0007669"/>
    <property type="project" value="UniProtKB-UniRule"/>
</dbReference>
<dbReference type="RefSeq" id="WP_006365379.1">
    <property type="nucleotide sequence ID" value="NZ_AASE01000001.1"/>
</dbReference>
<dbReference type="PIRSF" id="PIRSF000161">
    <property type="entry name" value="DHPR"/>
    <property type="match status" value="1"/>
</dbReference>
<keyword evidence="16" id="KW-1185">Reference proteome</keyword>
<evidence type="ECO:0000256" key="2">
    <source>
        <dbReference type="ARBA" id="ARBA00022605"/>
    </source>
</evidence>
<dbReference type="Pfam" id="PF01113">
    <property type="entry name" value="DapB_N"/>
    <property type="match status" value="1"/>
</dbReference>
<evidence type="ECO:0000256" key="10">
    <source>
        <dbReference type="ARBA" id="ARBA00049080"/>
    </source>
</evidence>
<dbReference type="Proteomes" id="UP000004162">
    <property type="component" value="Unassembled WGS sequence"/>
</dbReference>
<sequence>MRFTLVGNGRMGTQVAQVIGQSGRHEIAAVIDIDTPITPELFRGSDAIIDFTVRDAFLLNLPAILSSGVPVVVGTTGWDDVRETVRSQVSDAGASLLWSSNFSLGVNIFLRTVREAARLISPFPQFDIAFAEQHHTGKADFPSGTALRAADMILEANRRKTTVVRELSDERKLAPEELHVAAIRLGTVFGKHSAFIDSELDEIVISHTAKSRAGFASGSVEAAEWLAGRHRTTPGFYTMDDFLNEKLS</sequence>
<evidence type="ECO:0000256" key="8">
    <source>
        <dbReference type="ARBA" id="ARBA00037922"/>
    </source>
</evidence>
<keyword evidence="3 12" id="KW-0521">NADP</keyword>
<evidence type="ECO:0000256" key="1">
    <source>
        <dbReference type="ARBA" id="ARBA00006642"/>
    </source>
</evidence>
<dbReference type="OrthoDB" id="9790352at2"/>
<dbReference type="AlphaFoldDB" id="Q0YUC5"/>
<name>Q0YUC5_9CHLB</name>
<keyword evidence="2 12" id="KW-0028">Amino-acid biosynthesis</keyword>
<dbReference type="InterPro" id="IPR023940">
    <property type="entry name" value="DHDPR_bac"/>
</dbReference>
<feature type="binding site" evidence="12">
    <location>
        <position position="135"/>
    </location>
    <ligand>
        <name>(S)-2,3,4,5-tetrahydrodipicolinate</name>
        <dbReference type="ChEBI" id="CHEBI:16845"/>
    </ligand>
</feature>
<evidence type="ECO:0000256" key="5">
    <source>
        <dbReference type="ARBA" id="ARBA00023002"/>
    </source>
</evidence>
<feature type="domain" description="Dihydrodipicolinate reductase N-terminal" evidence="13">
    <location>
        <begin position="1"/>
        <end position="102"/>
    </location>
</feature>
<dbReference type="GO" id="GO:0019877">
    <property type="term" value="P:diaminopimelate biosynthetic process"/>
    <property type="evidence" value="ECO:0007669"/>
    <property type="project" value="UniProtKB-UniRule"/>
</dbReference>
<keyword evidence="6 12" id="KW-0520">NAD</keyword>
<feature type="binding site" evidence="12">
    <location>
        <begin position="99"/>
        <end position="102"/>
    </location>
    <ligand>
        <name>NAD(+)</name>
        <dbReference type="ChEBI" id="CHEBI:57540"/>
    </ligand>
</feature>
<dbReference type="GO" id="GO:0008839">
    <property type="term" value="F:4-hydroxy-tetrahydrodipicolinate reductase"/>
    <property type="evidence" value="ECO:0007669"/>
    <property type="project" value="UniProtKB-UniRule"/>
</dbReference>
<comment type="catalytic activity">
    <reaction evidence="10 12">
        <text>(S)-2,3,4,5-tetrahydrodipicolinate + NADP(+) + H2O = (2S,4S)-4-hydroxy-2,3,4,5-tetrahydrodipicolinate + NADPH + H(+)</text>
        <dbReference type="Rhea" id="RHEA:35331"/>
        <dbReference type="ChEBI" id="CHEBI:15377"/>
        <dbReference type="ChEBI" id="CHEBI:15378"/>
        <dbReference type="ChEBI" id="CHEBI:16845"/>
        <dbReference type="ChEBI" id="CHEBI:57783"/>
        <dbReference type="ChEBI" id="CHEBI:58349"/>
        <dbReference type="ChEBI" id="CHEBI:67139"/>
        <dbReference type="EC" id="1.17.1.8"/>
    </reaction>
</comment>
<dbReference type="GO" id="GO:0005829">
    <property type="term" value="C:cytosol"/>
    <property type="evidence" value="ECO:0007669"/>
    <property type="project" value="TreeGrafter"/>
</dbReference>
<dbReference type="HAMAP" id="MF_00102">
    <property type="entry name" value="DapB"/>
    <property type="match status" value="1"/>
</dbReference>
<evidence type="ECO:0000256" key="12">
    <source>
        <dbReference type="HAMAP-Rule" id="MF_00102"/>
    </source>
</evidence>
<feature type="binding site" evidence="12">
    <location>
        <begin position="74"/>
        <end position="76"/>
    </location>
    <ligand>
        <name>NAD(+)</name>
        <dbReference type="ChEBI" id="CHEBI:57540"/>
    </ligand>
</feature>
<accession>Q0YUC5</accession>
<evidence type="ECO:0000256" key="11">
    <source>
        <dbReference type="ARBA" id="ARBA00049396"/>
    </source>
</evidence>
<dbReference type="Gene3D" id="3.30.360.10">
    <property type="entry name" value="Dihydrodipicolinate Reductase, domain 2"/>
    <property type="match status" value="1"/>
</dbReference>
<dbReference type="GO" id="GO:0016726">
    <property type="term" value="F:oxidoreductase activity, acting on CH or CH2 groups, NAD or NADP as acceptor"/>
    <property type="evidence" value="ECO:0007669"/>
    <property type="project" value="UniProtKB-UniRule"/>
</dbReference>
<comment type="subcellular location">
    <subcellularLocation>
        <location evidence="12">Cytoplasm</location>
    </subcellularLocation>
</comment>
<dbReference type="Gene3D" id="3.40.50.720">
    <property type="entry name" value="NAD(P)-binding Rossmann-like Domain"/>
    <property type="match status" value="1"/>
</dbReference>
<dbReference type="InterPro" id="IPR000846">
    <property type="entry name" value="DapB_N"/>
</dbReference>
<dbReference type="UniPathway" id="UPA00034">
    <property type="reaction ID" value="UER00018"/>
</dbReference>
<evidence type="ECO:0000256" key="6">
    <source>
        <dbReference type="ARBA" id="ARBA00023027"/>
    </source>
</evidence>
<dbReference type="GO" id="GO:0051287">
    <property type="term" value="F:NAD binding"/>
    <property type="evidence" value="ECO:0007669"/>
    <property type="project" value="UniProtKB-UniRule"/>
</dbReference>
<feature type="domain" description="Dihydrodipicolinate reductase C-terminal" evidence="14">
    <location>
        <begin position="105"/>
        <end position="243"/>
    </location>
</feature>
<comment type="caution">
    <text evidence="15">The sequence shown here is derived from an EMBL/GenBank/DDBJ whole genome shotgun (WGS) entry which is preliminary data.</text>
</comment>
<comment type="similarity">
    <text evidence="1 12">Belongs to the DapB family.</text>
</comment>
<protein>
    <recommendedName>
        <fullName evidence="9 12">4-hydroxy-tetrahydrodipicolinate reductase</fullName>
        <shortName evidence="12">HTPA reductase</shortName>
        <ecNumber evidence="9 12">1.17.1.8</ecNumber>
    </recommendedName>
</protein>
<feature type="binding site" evidence="12">
    <location>
        <begin position="144"/>
        <end position="145"/>
    </location>
    <ligand>
        <name>(S)-2,3,4,5-tetrahydrodipicolinate</name>
        <dbReference type="ChEBI" id="CHEBI:16845"/>
    </ligand>
</feature>
<evidence type="ECO:0000313" key="15">
    <source>
        <dbReference type="EMBL" id="EAT60103.1"/>
    </source>
</evidence>
<keyword evidence="12" id="KW-0963">Cytoplasm</keyword>
<dbReference type="SUPFAM" id="SSF51735">
    <property type="entry name" value="NAD(P)-binding Rossmann-fold domains"/>
    <property type="match status" value="1"/>
</dbReference>